<dbReference type="HOGENOM" id="CLU_055037_0_0_1"/>
<name>A0A0E0M376_ORYPU</name>
<dbReference type="EnsemblPlants" id="OPUNC09G14390.1">
    <property type="protein sequence ID" value="OPUNC09G14390.1"/>
    <property type="gene ID" value="OPUNC09G14390"/>
</dbReference>
<evidence type="ECO:0000313" key="2">
    <source>
        <dbReference type="EnsemblPlants" id="OPUNC09G14390.1"/>
    </source>
</evidence>
<dbReference type="InterPro" id="IPR045056">
    <property type="entry name" value="Nop56/Nop58"/>
</dbReference>
<keyword evidence="3" id="KW-1185">Reference proteome</keyword>
<sequence>MENIWANFVKDYMACKVIWLQEFMVFKDKSNVFNHTGINSELGKMICKYHSAGQLLAVGKPEHKEIIEAKLKIPCLYNDAVMEVMWGIKHLMNSLVPRENCKLSKEDLLQMSYGMKTILSRHGFDVTPDKVDESIIHYAYVLYDSELCETKHSEFLTSCGKQLEELSGIKCEGWSPMKLAIALRILIIPDNDYGLTYEDPELNFSQDELYKLKNDGDCYKGLQRLTCISIYKEKVWARGLMADAKKQLKLIMDGEMPEGSEATLKQEMPESSEAAMKREQV</sequence>
<organism evidence="2">
    <name type="scientific">Oryza punctata</name>
    <name type="common">Red rice</name>
    <dbReference type="NCBI Taxonomy" id="4537"/>
    <lineage>
        <taxon>Eukaryota</taxon>
        <taxon>Viridiplantae</taxon>
        <taxon>Streptophyta</taxon>
        <taxon>Embryophyta</taxon>
        <taxon>Tracheophyta</taxon>
        <taxon>Spermatophyta</taxon>
        <taxon>Magnoliopsida</taxon>
        <taxon>Liliopsida</taxon>
        <taxon>Poales</taxon>
        <taxon>Poaceae</taxon>
        <taxon>BOP clade</taxon>
        <taxon>Oryzoideae</taxon>
        <taxon>Oryzeae</taxon>
        <taxon>Oryzinae</taxon>
        <taxon>Oryza</taxon>
    </lineage>
</organism>
<evidence type="ECO:0000313" key="3">
    <source>
        <dbReference type="Proteomes" id="UP000026962"/>
    </source>
</evidence>
<feature type="region of interest" description="Disordered" evidence="1">
    <location>
        <begin position="259"/>
        <end position="281"/>
    </location>
</feature>
<reference evidence="2" key="2">
    <citation type="submission" date="2018-05" db="EMBL/GenBank/DDBJ databases">
        <title>OpunRS2 (Oryza punctata Reference Sequence Version 2).</title>
        <authorList>
            <person name="Zhang J."/>
            <person name="Kudrna D."/>
            <person name="Lee S."/>
            <person name="Talag J."/>
            <person name="Welchert J."/>
            <person name="Wing R.A."/>
        </authorList>
    </citation>
    <scope>NUCLEOTIDE SEQUENCE [LARGE SCALE GENOMIC DNA]</scope>
</reference>
<dbReference type="Proteomes" id="UP000026962">
    <property type="component" value="Chromosome 9"/>
</dbReference>
<protein>
    <submittedName>
        <fullName evidence="2">Uncharacterized protein</fullName>
    </submittedName>
</protein>
<dbReference type="PANTHER" id="PTHR10894">
    <property type="entry name" value="NUCLEOLAR PROTEIN 5 NUCLEOLAR PROTEIN NOP5 NOP58"/>
    <property type="match status" value="1"/>
</dbReference>
<dbReference type="GO" id="GO:0031428">
    <property type="term" value="C:box C/D methylation guide snoRNP complex"/>
    <property type="evidence" value="ECO:0007669"/>
    <property type="project" value="InterPro"/>
</dbReference>
<dbReference type="GO" id="GO:0030515">
    <property type="term" value="F:snoRNA binding"/>
    <property type="evidence" value="ECO:0007669"/>
    <property type="project" value="InterPro"/>
</dbReference>
<reference evidence="2" key="1">
    <citation type="submission" date="2015-04" db="UniProtKB">
        <authorList>
            <consortium name="EnsemblPlants"/>
        </authorList>
    </citation>
    <scope>IDENTIFICATION</scope>
</reference>
<dbReference type="OMA" id="MENIWAN"/>
<accession>A0A0E0M376</accession>
<dbReference type="AlphaFoldDB" id="A0A0E0M376"/>
<dbReference type="GO" id="GO:0032040">
    <property type="term" value="C:small-subunit processome"/>
    <property type="evidence" value="ECO:0007669"/>
    <property type="project" value="InterPro"/>
</dbReference>
<dbReference type="eggNOG" id="KOG2572">
    <property type="taxonomic scope" value="Eukaryota"/>
</dbReference>
<dbReference type="PANTHER" id="PTHR10894:SF1">
    <property type="entry name" value="NUCLEOLAR PROTEIN 58"/>
    <property type="match status" value="1"/>
</dbReference>
<dbReference type="Gramene" id="OPUNC09G14390.1">
    <property type="protein sequence ID" value="OPUNC09G14390.1"/>
    <property type="gene ID" value="OPUNC09G14390"/>
</dbReference>
<proteinExistence type="predicted"/>
<dbReference type="STRING" id="4537.A0A0E0M376"/>
<evidence type="ECO:0000256" key="1">
    <source>
        <dbReference type="SAM" id="MobiDB-lite"/>
    </source>
</evidence>